<evidence type="ECO:0000259" key="1">
    <source>
        <dbReference type="Pfam" id="PF24626"/>
    </source>
</evidence>
<feature type="domain" description="Tf2-1-like SH3-like" evidence="1">
    <location>
        <begin position="50"/>
        <end position="81"/>
    </location>
</feature>
<sequence length="112" mass="13629">MVESEGKIRLIQNRLKVASDRQKSYTDLKRKDIKYNVRDQVFLKMLCFSRKVGRVAYQLELPPELDRIYDVFHVSMLRRYRFNVFHIVLIEEIDVRPDLSFEEEPIQILRRK</sequence>
<dbReference type="Proteomes" id="UP000325315">
    <property type="component" value="Unassembled WGS sequence"/>
</dbReference>
<evidence type="ECO:0000313" key="2">
    <source>
        <dbReference type="EMBL" id="KAA3485090.1"/>
    </source>
</evidence>
<dbReference type="PANTHER" id="PTHR46148:SF44">
    <property type="entry name" value="GAG-POL POLYPROTEIN"/>
    <property type="match status" value="1"/>
</dbReference>
<name>A0A5B6WT73_9ROSI</name>
<dbReference type="PANTHER" id="PTHR46148">
    <property type="entry name" value="CHROMO DOMAIN-CONTAINING PROTEIN"/>
    <property type="match status" value="1"/>
</dbReference>
<comment type="caution">
    <text evidence="2">The sequence shown here is derived from an EMBL/GenBank/DDBJ whole genome shotgun (WGS) entry which is preliminary data.</text>
</comment>
<gene>
    <name evidence="2" type="ORF">EPI10_007123</name>
</gene>
<organism evidence="2 3">
    <name type="scientific">Gossypium australe</name>
    <dbReference type="NCBI Taxonomy" id="47621"/>
    <lineage>
        <taxon>Eukaryota</taxon>
        <taxon>Viridiplantae</taxon>
        <taxon>Streptophyta</taxon>
        <taxon>Embryophyta</taxon>
        <taxon>Tracheophyta</taxon>
        <taxon>Spermatophyta</taxon>
        <taxon>Magnoliopsida</taxon>
        <taxon>eudicotyledons</taxon>
        <taxon>Gunneridae</taxon>
        <taxon>Pentapetalae</taxon>
        <taxon>rosids</taxon>
        <taxon>malvids</taxon>
        <taxon>Malvales</taxon>
        <taxon>Malvaceae</taxon>
        <taxon>Malvoideae</taxon>
        <taxon>Gossypium</taxon>
    </lineage>
</organism>
<protein>
    <recommendedName>
        <fullName evidence="1">Tf2-1-like SH3-like domain-containing protein</fullName>
    </recommendedName>
</protein>
<dbReference type="EMBL" id="SMMG02000002">
    <property type="protein sequence ID" value="KAA3485090.1"/>
    <property type="molecule type" value="Genomic_DNA"/>
</dbReference>
<dbReference type="AlphaFoldDB" id="A0A5B6WT73"/>
<keyword evidence="3" id="KW-1185">Reference proteome</keyword>
<evidence type="ECO:0000313" key="3">
    <source>
        <dbReference type="Proteomes" id="UP000325315"/>
    </source>
</evidence>
<dbReference type="Pfam" id="PF24626">
    <property type="entry name" value="SH3_Tf2-1"/>
    <property type="match status" value="1"/>
</dbReference>
<reference evidence="3" key="1">
    <citation type="journal article" date="2019" name="Plant Biotechnol. J.">
        <title>Genome sequencing of the Australian wild diploid species Gossypium australe highlights disease resistance and delayed gland morphogenesis.</title>
        <authorList>
            <person name="Cai Y."/>
            <person name="Cai X."/>
            <person name="Wang Q."/>
            <person name="Wang P."/>
            <person name="Zhang Y."/>
            <person name="Cai C."/>
            <person name="Xu Y."/>
            <person name="Wang K."/>
            <person name="Zhou Z."/>
            <person name="Wang C."/>
            <person name="Geng S."/>
            <person name="Li B."/>
            <person name="Dong Q."/>
            <person name="Hou Y."/>
            <person name="Wang H."/>
            <person name="Ai P."/>
            <person name="Liu Z."/>
            <person name="Yi F."/>
            <person name="Sun M."/>
            <person name="An G."/>
            <person name="Cheng J."/>
            <person name="Zhang Y."/>
            <person name="Shi Q."/>
            <person name="Xie Y."/>
            <person name="Shi X."/>
            <person name="Chang Y."/>
            <person name="Huang F."/>
            <person name="Chen Y."/>
            <person name="Hong S."/>
            <person name="Mi L."/>
            <person name="Sun Q."/>
            <person name="Zhang L."/>
            <person name="Zhou B."/>
            <person name="Peng R."/>
            <person name="Zhang X."/>
            <person name="Liu F."/>
        </authorList>
    </citation>
    <scope>NUCLEOTIDE SEQUENCE [LARGE SCALE GENOMIC DNA]</scope>
    <source>
        <strain evidence="3">cv. PA1801</strain>
    </source>
</reference>
<dbReference type="OrthoDB" id="1738613at2759"/>
<accession>A0A5B6WT73</accession>
<proteinExistence type="predicted"/>
<dbReference type="InterPro" id="IPR056924">
    <property type="entry name" value="SH3_Tf2-1"/>
</dbReference>